<feature type="domain" description="Response regulatory" evidence="9">
    <location>
        <begin position="1064"/>
        <end position="1190"/>
    </location>
</feature>
<feature type="compositionally biased region" description="Polar residues" evidence="7">
    <location>
        <begin position="386"/>
        <end position="395"/>
    </location>
</feature>
<keyword evidence="3 6" id="KW-0597">Phosphoprotein</keyword>
<evidence type="ECO:0000256" key="4">
    <source>
        <dbReference type="ARBA" id="ARBA00022679"/>
    </source>
</evidence>
<dbReference type="SMART" id="SM00448">
    <property type="entry name" value="REC"/>
    <property type="match status" value="1"/>
</dbReference>
<dbReference type="SUPFAM" id="SSF55781">
    <property type="entry name" value="GAF domain-like"/>
    <property type="match status" value="1"/>
</dbReference>
<dbReference type="Pfam" id="PF00512">
    <property type="entry name" value="HisKA"/>
    <property type="match status" value="1"/>
</dbReference>
<accession>A0A8H7MM98</accession>
<proteinExistence type="predicted"/>
<dbReference type="PANTHER" id="PTHR43047">
    <property type="entry name" value="TWO-COMPONENT HISTIDINE PROTEIN KINASE"/>
    <property type="match status" value="1"/>
</dbReference>
<sequence>MATLQRIRTEYELSKYLQLFHGDEALLLAGDAALRGSLNDRVELTIERLAVHGAFLVLNDANRLYFIAGGHRADADDNSSRVEFDSRDGAWLHAGESDRPAWISLFQEVVAINASQSRSASEKVFSIPSLQQETRTSKLSAVSGPARLSFFAGVPITSQNAHNIGAVCVVTRTERPPLSTFEASFLVETARRCMILLEIARERTFHNRWSAVQKELDIFLKSRSLHAQMLEEPQTPAGRKPSTQEENTEQKNERGDERVDPDKLAMDPLAELDDPPVEGDESKRLMDAEVEQGCRVAERDNAQDARSLTAKRGKDDERGFLKGETAYRKIFRRAAECLHTALRTDGVLFIDGLIGFHGDAQPVAEPEQELEREIARPSARHDTAAQAGSNLTTDRSGLPPDTFNPHDPDPPGTHSRLYTSAEYLKGVYVERPAEVLGISGSDHVLNLAQVSGSTVGLPEIDEGFLQRLMDRYPKGAVWHFSNSRFMLVKNETLVEVDLQEEASRLTATFKNTKQLIFKPLTDPTSLKRLGACFAWRTRSTPVLTDAVDLGSLKAFLHVVESEIARYDAASAAKQKESFVSSVSHELRTPLHGILGAVQLLDETGLDPMQKSLAGMITACGSTLHETLTSVLSYAKINQFERRQHEYRQRRPPDSVWALSDKKGLASGPDRDYEGLYICTNVALLCEEILGVLEAGKSFQNEHGGEVIVVCNIEHQENWSYYTEPGALRRIAANLIGNALKYTKSGSVIVTLSATRLIKDTHRVSNDLTSGRTLTFTIRDTGKGMSKEFMDTELFLPFTQEDSTSSNGVGLGMSIVKSLTSLLGGEIHVRSEEGKGTDVNIRIPMKMCSSQHEEKGEPALEFERNLRMIRDRKLSAVIYGFPQYVRDSLENYLCDWYGCTLLEPTDDARPDIVMVDEGNEDVAQAVKKTAHAYGKHGVLLSIVMVPSRLGKAMDAIDGYIKWERVPRPLGPNNVAQGLLSCLGKLDELRRHGTDATIDRQEIDEEPPSRKDPADLQVSKDSSPGLSQGPAKPSTSEEQTSAAKQASDNSGVYEVDSKTNPSEGLRILIVDDNTLNLKLLGTFFKKNGYGDTKQAKHGREAVEAVQDCSGGFDIIFMDLSMPVMDGFEATRQIRKMETGCERAVSVKESVIIALTGLASREDEEEAFNAGVDMFLTKPVQFAKLSKLLNQYKEGTLTKRSHSETSS</sequence>
<gene>
    <name evidence="10" type="ORF">EKO04_001900</name>
</gene>
<comment type="catalytic activity">
    <reaction evidence="1">
        <text>ATP + protein L-histidine = ADP + protein N-phospho-L-histidine.</text>
        <dbReference type="EC" id="2.7.13.3"/>
    </reaction>
</comment>
<feature type="region of interest" description="Disordered" evidence="7">
    <location>
        <begin position="363"/>
        <end position="413"/>
    </location>
</feature>
<feature type="region of interest" description="Disordered" evidence="7">
    <location>
        <begin position="993"/>
        <end position="1056"/>
    </location>
</feature>
<name>A0A8H7MM98_9PLEO</name>
<dbReference type="Gene3D" id="1.10.287.130">
    <property type="match status" value="1"/>
</dbReference>
<feature type="modified residue" description="4-aspartylphosphate" evidence="6">
    <location>
        <position position="1116"/>
    </location>
</feature>
<dbReference type="PRINTS" id="PR00344">
    <property type="entry name" value="BCTRLSENSOR"/>
</dbReference>
<dbReference type="Proteomes" id="UP000651452">
    <property type="component" value="Unassembled WGS sequence"/>
</dbReference>
<keyword evidence="11" id="KW-1185">Reference proteome</keyword>
<feature type="compositionally biased region" description="Basic and acidic residues" evidence="7">
    <location>
        <begin position="993"/>
        <end position="1012"/>
    </location>
</feature>
<feature type="compositionally biased region" description="Polar residues" evidence="7">
    <location>
        <begin position="1031"/>
        <end position="1048"/>
    </location>
</feature>
<dbReference type="InterPro" id="IPR011006">
    <property type="entry name" value="CheY-like_superfamily"/>
</dbReference>
<dbReference type="InterPro" id="IPR003594">
    <property type="entry name" value="HATPase_dom"/>
</dbReference>
<dbReference type="SUPFAM" id="SSF55874">
    <property type="entry name" value="ATPase domain of HSP90 chaperone/DNA topoisomerase II/histidine kinase"/>
    <property type="match status" value="1"/>
</dbReference>
<protein>
    <recommendedName>
        <fullName evidence="2">histidine kinase</fullName>
        <ecNumber evidence="2">2.7.13.3</ecNumber>
    </recommendedName>
</protein>
<dbReference type="CDD" id="cd17546">
    <property type="entry name" value="REC_hyHK_CKI1_RcsC-like"/>
    <property type="match status" value="1"/>
</dbReference>
<dbReference type="SUPFAM" id="SSF52172">
    <property type="entry name" value="CheY-like"/>
    <property type="match status" value="1"/>
</dbReference>
<feature type="compositionally biased region" description="Basic and acidic residues" evidence="7">
    <location>
        <begin position="248"/>
        <end position="265"/>
    </location>
</feature>
<dbReference type="SUPFAM" id="SSF47384">
    <property type="entry name" value="Homodimeric domain of signal transducing histidine kinase"/>
    <property type="match status" value="1"/>
</dbReference>
<dbReference type="PROSITE" id="PS50109">
    <property type="entry name" value="HIS_KIN"/>
    <property type="match status" value="1"/>
</dbReference>
<dbReference type="GO" id="GO:0009927">
    <property type="term" value="F:histidine phosphotransfer kinase activity"/>
    <property type="evidence" value="ECO:0007669"/>
    <property type="project" value="TreeGrafter"/>
</dbReference>
<dbReference type="InterPro" id="IPR005467">
    <property type="entry name" value="His_kinase_dom"/>
</dbReference>
<evidence type="ECO:0000313" key="11">
    <source>
        <dbReference type="Proteomes" id="UP000651452"/>
    </source>
</evidence>
<dbReference type="EMBL" id="RZGK01000003">
    <property type="protein sequence ID" value="KAF9700435.1"/>
    <property type="molecule type" value="Genomic_DNA"/>
</dbReference>
<dbReference type="PANTHER" id="PTHR43047:SF72">
    <property type="entry name" value="OSMOSENSING HISTIDINE PROTEIN KINASE SLN1"/>
    <property type="match status" value="1"/>
</dbReference>
<feature type="domain" description="Histidine kinase" evidence="8">
    <location>
        <begin position="581"/>
        <end position="846"/>
    </location>
</feature>
<feature type="compositionally biased region" description="Basic and acidic residues" evidence="7">
    <location>
        <begin position="369"/>
        <end position="383"/>
    </location>
</feature>
<dbReference type="InterPro" id="IPR036890">
    <property type="entry name" value="HATPase_C_sf"/>
</dbReference>
<dbReference type="PROSITE" id="PS50110">
    <property type="entry name" value="RESPONSE_REGULATORY"/>
    <property type="match status" value="1"/>
</dbReference>
<keyword evidence="5" id="KW-0418">Kinase</keyword>
<organism evidence="10 11">
    <name type="scientific">Ascochyta lentis</name>
    <dbReference type="NCBI Taxonomy" id="205686"/>
    <lineage>
        <taxon>Eukaryota</taxon>
        <taxon>Fungi</taxon>
        <taxon>Dikarya</taxon>
        <taxon>Ascomycota</taxon>
        <taxon>Pezizomycotina</taxon>
        <taxon>Dothideomycetes</taxon>
        <taxon>Pleosporomycetidae</taxon>
        <taxon>Pleosporales</taxon>
        <taxon>Pleosporineae</taxon>
        <taxon>Didymellaceae</taxon>
        <taxon>Ascochyta</taxon>
    </lineage>
</organism>
<keyword evidence="4" id="KW-0808">Transferase</keyword>
<dbReference type="Pfam" id="PF00072">
    <property type="entry name" value="Response_reg"/>
    <property type="match status" value="1"/>
</dbReference>
<dbReference type="CDD" id="cd00082">
    <property type="entry name" value="HisKA"/>
    <property type="match status" value="1"/>
</dbReference>
<reference evidence="10" key="2">
    <citation type="submission" date="2020-09" db="EMBL/GenBank/DDBJ databases">
        <title>Reference genome assembly for Australian Ascochyta lentis isolate Al4.</title>
        <authorList>
            <person name="Lee R.C."/>
            <person name="Farfan-Caceres L.M."/>
            <person name="Debler J.W."/>
            <person name="Williams A.H."/>
            <person name="Henares B.M."/>
        </authorList>
    </citation>
    <scope>NUCLEOTIDE SEQUENCE</scope>
    <source>
        <strain evidence="10">Al4</strain>
    </source>
</reference>
<feature type="region of interest" description="Disordered" evidence="7">
    <location>
        <begin position="231"/>
        <end position="281"/>
    </location>
</feature>
<dbReference type="AlphaFoldDB" id="A0A8H7MM98"/>
<reference evidence="10" key="1">
    <citation type="submission" date="2018-12" db="EMBL/GenBank/DDBJ databases">
        <authorList>
            <person name="Syme R.A."/>
            <person name="Farfan-Caceres L."/>
            <person name="Lichtenzveig J."/>
        </authorList>
    </citation>
    <scope>NUCLEOTIDE SEQUENCE</scope>
    <source>
        <strain evidence="10">Al4</strain>
    </source>
</reference>
<dbReference type="Gene3D" id="3.40.50.2300">
    <property type="match status" value="1"/>
</dbReference>
<dbReference type="InterPro" id="IPR004358">
    <property type="entry name" value="Sig_transdc_His_kin-like_C"/>
</dbReference>
<evidence type="ECO:0000256" key="5">
    <source>
        <dbReference type="ARBA" id="ARBA00022777"/>
    </source>
</evidence>
<dbReference type="InterPro" id="IPR003661">
    <property type="entry name" value="HisK_dim/P_dom"/>
</dbReference>
<dbReference type="SMART" id="SM00388">
    <property type="entry name" value="HisKA"/>
    <property type="match status" value="1"/>
</dbReference>
<evidence type="ECO:0000313" key="10">
    <source>
        <dbReference type="EMBL" id="KAF9700435.1"/>
    </source>
</evidence>
<evidence type="ECO:0000256" key="6">
    <source>
        <dbReference type="PROSITE-ProRule" id="PRU00169"/>
    </source>
</evidence>
<dbReference type="GO" id="GO:0005886">
    <property type="term" value="C:plasma membrane"/>
    <property type="evidence" value="ECO:0007669"/>
    <property type="project" value="TreeGrafter"/>
</dbReference>
<dbReference type="Pfam" id="PF02518">
    <property type="entry name" value="HATPase_c"/>
    <property type="match status" value="1"/>
</dbReference>
<dbReference type="GO" id="GO:0000155">
    <property type="term" value="F:phosphorelay sensor kinase activity"/>
    <property type="evidence" value="ECO:0007669"/>
    <property type="project" value="InterPro"/>
</dbReference>
<dbReference type="InterPro" id="IPR001789">
    <property type="entry name" value="Sig_transdc_resp-reg_receiver"/>
</dbReference>
<dbReference type="EC" id="2.7.13.3" evidence="2"/>
<dbReference type="OrthoDB" id="60033at2759"/>
<evidence type="ECO:0000256" key="2">
    <source>
        <dbReference type="ARBA" id="ARBA00012438"/>
    </source>
</evidence>
<evidence type="ECO:0000256" key="7">
    <source>
        <dbReference type="SAM" id="MobiDB-lite"/>
    </source>
</evidence>
<comment type="caution">
    <text evidence="10">The sequence shown here is derived from an EMBL/GenBank/DDBJ whole genome shotgun (WGS) entry which is preliminary data.</text>
</comment>
<evidence type="ECO:0000259" key="9">
    <source>
        <dbReference type="PROSITE" id="PS50110"/>
    </source>
</evidence>
<dbReference type="InterPro" id="IPR036097">
    <property type="entry name" value="HisK_dim/P_sf"/>
</dbReference>
<dbReference type="Gene3D" id="3.30.565.10">
    <property type="entry name" value="Histidine kinase-like ATPase, C-terminal domain"/>
    <property type="match status" value="1"/>
</dbReference>
<evidence type="ECO:0000259" key="8">
    <source>
        <dbReference type="PROSITE" id="PS50109"/>
    </source>
</evidence>
<dbReference type="SMART" id="SM00387">
    <property type="entry name" value="HATPase_c"/>
    <property type="match status" value="1"/>
</dbReference>
<evidence type="ECO:0000256" key="1">
    <source>
        <dbReference type="ARBA" id="ARBA00000085"/>
    </source>
</evidence>
<feature type="compositionally biased region" description="Acidic residues" evidence="7">
    <location>
        <begin position="270"/>
        <end position="279"/>
    </location>
</feature>
<evidence type="ECO:0000256" key="3">
    <source>
        <dbReference type="ARBA" id="ARBA00022553"/>
    </source>
</evidence>